<gene>
    <name evidence="1" type="ORF">B9W25_02755</name>
</gene>
<feature type="non-terminal residue" evidence="1">
    <location>
        <position position="1"/>
    </location>
</feature>
<dbReference type="AlphaFoldDB" id="A0AA45BI98"/>
<evidence type="ECO:0000313" key="1">
    <source>
        <dbReference type="EMBL" id="PRN37205.1"/>
    </source>
</evidence>
<reference evidence="1 2" key="1">
    <citation type="submission" date="2017-04" db="EMBL/GenBank/DDBJ databases">
        <title>Comparison of Acinetobacter baumannii whole genome sequences from two major hospitals in Kuwait.</title>
        <authorList>
            <person name="Nasser K."/>
            <person name="Habibi N."/>
            <person name="Khan M.W."/>
            <person name="Purohit P."/>
            <person name="Al-Obaid I."/>
            <person name="Dhar R."/>
            <person name="Al-Fouzan W."/>
            <person name="Mustafa A.S."/>
        </authorList>
    </citation>
    <scope>NUCLEOTIDE SEQUENCE [LARGE SCALE GENOMIC DNA]</scope>
    <source>
        <strain evidence="1 2">KUFAR57</strain>
    </source>
</reference>
<dbReference type="Proteomes" id="UP000237823">
    <property type="component" value="Unassembled WGS sequence"/>
</dbReference>
<organism evidence="1 2">
    <name type="scientific">Acinetobacter baumannii</name>
    <dbReference type="NCBI Taxonomy" id="470"/>
    <lineage>
        <taxon>Bacteria</taxon>
        <taxon>Pseudomonadati</taxon>
        <taxon>Pseudomonadota</taxon>
        <taxon>Gammaproteobacteria</taxon>
        <taxon>Moraxellales</taxon>
        <taxon>Moraxellaceae</taxon>
        <taxon>Acinetobacter</taxon>
        <taxon>Acinetobacter calcoaceticus/baumannii complex</taxon>
    </lineage>
</organism>
<evidence type="ECO:0000313" key="2">
    <source>
        <dbReference type="Proteomes" id="UP000237823"/>
    </source>
</evidence>
<dbReference type="EMBL" id="NEPB01000003">
    <property type="protein sequence ID" value="PRN37205.1"/>
    <property type="molecule type" value="Genomic_DNA"/>
</dbReference>
<name>A0AA45BI98_ACIBA</name>
<accession>A0AA45BI98</accession>
<proteinExistence type="predicted"/>
<comment type="caution">
    <text evidence="1">The sequence shown here is derived from an EMBL/GenBank/DDBJ whole genome shotgun (WGS) entry which is preliminary data.</text>
</comment>
<protein>
    <submittedName>
        <fullName evidence="1">Transposase</fullName>
    </submittedName>
</protein>
<sequence>AKKWTMPIQNWRLAMNWFTIQFDDRLKDHL</sequence>